<accession>A1VQZ3</accession>
<reference evidence="9" key="1">
    <citation type="journal article" date="2009" name="Environ. Microbiol.">
        <title>The genome of Polaromonas naphthalenivorans strain CJ2, isolated from coal tar-contaminated sediment, reveals physiological and metabolic versatility and evolution through extensive horizontal gene transfer.</title>
        <authorList>
            <person name="Yagi J.M."/>
            <person name="Sims D."/>
            <person name="Brettin T."/>
            <person name="Bruce D."/>
            <person name="Madsen E.L."/>
        </authorList>
    </citation>
    <scope>NUCLEOTIDE SEQUENCE [LARGE SCALE GENOMIC DNA]</scope>
    <source>
        <strain evidence="9">CJ2</strain>
    </source>
</reference>
<dbReference type="PANTHER" id="PTHR30213">
    <property type="entry name" value="INNER MEMBRANE PROTEIN YHJD"/>
    <property type="match status" value="1"/>
</dbReference>
<comment type="similarity">
    <text evidence="7">Belongs to the UPF0761 family.</text>
</comment>
<evidence type="ECO:0000313" key="9">
    <source>
        <dbReference type="Proteomes" id="UP000000644"/>
    </source>
</evidence>
<evidence type="ECO:0000256" key="3">
    <source>
        <dbReference type="ARBA" id="ARBA00022519"/>
    </source>
</evidence>
<dbReference type="Pfam" id="PF03631">
    <property type="entry name" value="Virul_fac_BrkB"/>
    <property type="match status" value="1"/>
</dbReference>
<evidence type="ECO:0000256" key="1">
    <source>
        <dbReference type="ARBA" id="ARBA00004651"/>
    </source>
</evidence>
<feature type="transmembrane region" description="Helical" evidence="7">
    <location>
        <begin position="247"/>
        <end position="278"/>
    </location>
</feature>
<keyword evidence="4 7" id="KW-0812">Transmembrane</keyword>
<feature type="transmembrane region" description="Helical" evidence="7">
    <location>
        <begin position="37"/>
        <end position="64"/>
    </location>
</feature>
<keyword evidence="9" id="KW-1185">Reference proteome</keyword>
<protein>
    <recommendedName>
        <fullName evidence="7">UPF0761 membrane protein Pnap_2769</fullName>
    </recommendedName>
</protein>
<dbReference type="NCBIfam" id="TIGR00765">
    <property type="entry name" value="yihY_not_rbn"/>
    <property type="match status" value="1"/>
</dbReference>
<dbReference type="EMBL" id="CP000529">
    <property type="protein sequence ID" value="ABM38071.1"/>
    <property type="molecule type" value="Genomic_DNA"/>
</dbReference>
<dbReference type="RefSeq" id="WP_011802148.1">
    <property type="nucleotide sequence ID" value="NC_008781.1"/>
</dbReference>
<dbReference type="HOGENOM" id="CLU_032288_1_2_4"/>
<keyword evidence="8" id="KW-0378">Hydrolase</keyword>
<evidence type="ECO:0000256" key="4">
    <source>
        <dbReference type="ARBA" id="ARBA00022692"/>
    </source>
</evidence>
<evidence type="ECO:0000313" key="8">
    <source>
        <dbReference type="EMBL" id="ABM38071.1"/>
    </source>
</evidence>
<gene>
    <name evidence="8" type="ordered locus">Pnap_2769</name>
</gene>
<evidence type="ECO:0000256" key="6">
    <source>
        <dbReference type="ARBA" id="ARBA00023136"/>
    </source>
</evidence>
<dbReference type="InterPro" id="IPR023679">
    <property type="entry name" value="UPF0761_bac"/>
</dbReference>
<keyword evidence="5 7" id="KW-1133">Transmembrane helix</keyword>
<dbReference type="eggNOG" id="COG1295">
    <property type="taxonomic scope" value="Bacteria"/>
</dbReference>
<feature type="transmembrane region" description="Helical" evidence="7">
    <location>
        <begin position="105"/>
        <end position="124"/>
    </location>
</feature>
<dbReference type="KEGG" id="pna:Pnap_2769"/>
<dbReference type="HAMAP" id="MF_00672">
    <property type="entry name" value="UPF0761"/>
    <property type="match status" value="1"/>
</dbReference>
<keyword evidence="6 7" id="KW-0472">Membrane</keyword>
<dbReference type="OrthoDB" id="9808671at2"/>
<keyword evidence="3 7" id="KW-0997">Cell inner membrane</keyword>
<proteinExistence type="inferred from homology"/>
<sequence>MKIPPSLEALLVQLSHFPWRDTAITLRNRFREDRMGLTASSLTFTTSIALVPFFTVALAVFTAFPMFSKLQGALEAWLVKSLIPDNIARQVLGYLTQFSGQASKLGVAGLAVLVVTAIALILTIDRTLNSIWRVRKPRPLGQRVLIYWAAITLGPLVLAASLAVTSYVVSASSGLVGALPFSLRFLLDVAQFFLVAGGVAALYRYVPNTYVQWAHAFAGGLFVAAGLETGKKVMGIYLTAVPTYSLVYGAFAALPILLVWIYVSWIIVLMGAVITAWLPSLLAGVPRRGSAHGWHFQLAIEVLQHLNEARGTARMGMSASRLGELLEVDGLQLEPVLETLAELDWIGQLNEAEGSAESRYLLLVDPDTTPLAPLMEKLLLERAPSVNNLWENARWRMLHLRDAL</sequence>
<feature type="transmembrane region" description="Helical" evidence="7">
    <location>
        <begin position="145"/>
        <end position="169"/>
    </location>
</feature>
<feature type="transmembrane region" description="Helical" evidence="7">
    <location>
        <begin position="181"/>
        <end position="203"/>
    </location>
</feature>
<evidence type="ECO:0000256" key="5">
    <source>
        <dbReference type="ARBA" id="ARBA00022989"/>
    </source>
</evidence>
<dbReference type="InterPro" id="IPR017039">
    <property type="entry name" value="Virul_fac_BrkB"/>
</dbReference>
<evidence type="ECO:0000256" key="7">
    <source>
        <dbReference type="HAMAP-Rule" id="MF_00672"/>
    </source>
</evidence>
<dbReference type="AlphaFoldDB" id="A1VQZ3"/>
<dbReference type="GO" id="GO:0005886">
    <property type="term" value="C:plasma membrane"/>
    <property type="evidence" value="ECO:0007669"/>
    <property type="project" value="UniProtKB-SubCell"/>
</dbReference>
<organism evidence="8 9">
    <name type="scientific">Polaromonas naphthalenivorans (strain CJ2)</name>
    <dbReference type="NCBI Taxonomy" id="365044"/>
    <lineage>
        <taxon>Bacteria</taxon>
        <taxon>Pseudomonadati</taxon>
        <taxon>Pseudomonadota</taxon>
        <taxon>Betaproteobacteria</taxon>
        <taxon>Burkholderiales</taxon>
        <taxon>Comamonadaceae</taxon>
        <taxon>Polaromonas</taxon>
    </lineage>
</organism>
<name>A1VQZ3_POLNA</name>
<dbReference type="Proteomes" id="UP000000644">
    <property type="component" value="Chromosome"/>
</dbReference>
<keyword evidence="2 7" id="KW-1003">Cell membrane</keyword>
<dbReference type="STRING" id="365044.Pnap_2769"/>
<dbReference type="GO" id="GO:0016787">
    <property type="term" value="F:hydrolase activity"/>
    <property type="evidence" value="ECO:0007669"/>
    <property type="project" value="UniProtKB-KW"/>
</dbReference>
<feature type="transmembrane region" description="Helical" evidence="7">
    <location>
        <begin position="210"/>
        <end position="227"/>
    </location>
</feature>
<dbReference type="PANTHER" id="PTHR30213:SF0">
    <property type="entry name" value="UPF0761 MEMBRANE PROTEIN YIHY"/>
    <property type="match status" value="1"/>
</dbReference>
<evidence type="ECO:0000256" key="2">
    <source>
        <dbReference type="ARBA" id="ARBA00022475"/>
    </source>
</evidence>
<comment type="subcellular location">
    <subcellularLocation>
        <location evidence="7">Cell inner membrane</location>
        <topology evidence="7">Multi-pass membrane protein</topology>
    </subcellularLocation>
    <subcellularLocation>
        <location evidence="1">Cell membrane</location>
        <topology evidence="1">Multi-pass membrane protein</topology>
    </subcellularLocation>
</comment>